<comment type="caution">
    <text evidence="2">The sequence shown here is derived from an EMBL/GenBank/DDBJ whole genome shotgun (WGS) entry which is preliminary data.</text>
</comment>
<evidence type="ECO:0000313" key="3">
    <source>
        <dbReference type="Proteomes" id="UP000275385"/>
    </source>
</evidence>
<sequence length="414" mass="46282">MCQDHAVGRPSAGCNDQAKNDNQEPFPWDAGVFDAHCHPTDVMSSIDKIPNMGARILTVMATRSQDQELVDSVASSLGIREPSALTNDSTHGIIPAFGWHPWFSYQLYDDKLPQEKATYNSSSDDDEAKAQAKLKHYQTVLVPAPDEAFASSLPDPISLISLLSTLRTRLDKHPLALVGEIGLDKAFRLPTAWTDEEHSARDTTLTAGGREGRWLSPYRVSLPHQQSILLAQLRLAGELGRAVSVHGVQAHGMVHDTLASLWKGHEKAVLSHRQRHQIAQNAEDFSDDDEDERNESGRRLLPAKPYPPRICLHSFSGPVEVMKQYLNRSIPAKIFFSFSACINLSTEDGMRKFPDVLKACPDDRILVESDLHKAGEEMDGFLEEMYRRICEIKGWTLRQGGERIAKNYQEFIFG</sequence>
<accession>A0A420YCY4</accession>
<dbReference type="InterPro" id="IPR032466">
    <property type="entry name" value="Metal_Hydrolase"/>
</dbReference>
<evidence type="ECO:0000256" key="1">
    <source>
        <dbReference type="SAM" id="MobiDB-lite"/>
    </source>
</evidence>
<dbReference type="InterPro" id="IPR053044">
    <property type="entry name" value="Metallo-hydrolase/TatD-type"/>
</dbReference>
<dbReference type="Pfam" id="PF01026">
    <property type="entry name" value="TatD_DNase"/>
    <property type="match status" value="1"/>
</dbReference>
<proteinExistence type="predicted"/>
<organism evidence="2 3">
    <name type="scientific">Coniochaeta pulveracea</name>
    <dbReference type="NCBI Taxonomy" id="177199"/>
    <lineage>
        <taxon>Eukaryota</taxon>
        <taxon>Fungi</taxon>
        <taxon>Dikarya</taxon>
        <taxon>Ascomycota</taxon>
        <taxon>Pezizomycotina</taxon>
        <taxon>Sordariomycetes</taxon>
        <taxon>Sordariomycetidae</taxon>
        <taxon>Coniochaetales</taxon>
        <taxon>Coniochaetaceae</taxon>
        <taxon>Coniochaeta</taxon>
    </lineage>
</organism>
<dbReference type="GO" id="GO:0016788">
    <property type="term" value="F:hydrolase activity, acting on ester bonds"/>
    <property type="evidence" value="ECO:0007669"/>
    <property type="project" value="InterPro"/>
</dbReference>
<dbReference type="Proteomes" id="UP000275385">
    <property type="component" value="Unassembled WGS sequence"/>
</dbReference>
<keyword evidence="3" id="KW-1185">Reference proteome</keyword>
<protein>
    <recommendedName>
        <fullName evidence="4">Cut9 interacting protein scn1</fullName>
    </recommendedName>
</protein>
<dbReference type="Gene3D" id="3.20.20.140">
    <property type="entry name" value="Metal-dependent hydrolases"/>
    <property type="match status" value="1"/>
</dbReference>
<dbReference type="PANTHER" id="PTHR47345:SF1">
    <property type="entry name" value="CUT9-INTERACTING PROTEIN SCN1"/>
    <property type="match status" value="1"/>
</dbReference>
<evidence type="ECO:0008006" key="4">
    <source>
        <dbReference type="Google" id="ProtNLM"/>
    </source>
</evidence>
<evidence type="ECO:0000313" key="2">
    <source>
        <dbReference type="EMBL" id="RKU45765.1"/>
    </source>
</evidence>
<feature type="region of interest" description="Disordered" evidence="1">
    <location>
        <begin position="1"/>
        <end position="27"/>
    </location>
</feature>
<dbReference type="InterPro" id="IPR001130">
    <property type="entry name" value="TatD-like"/>
</dbReference>
<name>A0A420YCY4_9PEZI</name>
<dbReference type="SUPFAM" id="SSF51556">
    <property type="entry name" value="Metallo-dependent hydrolases"/>
    <property type="match status" value="1"/>
</dbReference>
<feature type="compositionally biased region" description="Acidic residues" evidence="1">
    <location>
        <begin position="284"/>
        <end position="293"/>
    </location>
</feature>
<dbReference type="AlphaFoldDB" id="A0A420YCY4"/>
<dbReference type="EMBL" id="QVQW01000018">
    <property type="protein sequence ID" value="RKU45765.1"/>
    <property type="molecule type" value="Genomic_DNA"/>
</dbReference>
<dbReference type="OrthoDB" id="413993at2759"/>
<gene>
    <name evidence="2" type="ORF">DL546_000464</name>
</gene>
<dbReference type="PANTHER" id="PTHR47345">
    <property type="entry name" value="CUT9-INTERACTING PROTEIN SCN1"/>
    <property type="match status" value="1"/>
</dbReference>
<reference evidence="2 3" key="1">
    <citation type="submission" date="2018-08" db="EMBL/GenBank/DDBJ databases">
        <title>Draft genome of the lignicolous fungus Coniochaeta pulveracea.</title>
        <authorList>
            <person name="Borstlap C.J."/>
            <person name="De Witt R.N."/>
            <person name="Botha A."/>
            <person name="Volschenk H."/>
        </authorList>
    </citation>
    <scope>NUCLEOTIDE SEQUENCE [LARGE SCALE GENOMIC DNA]</scope>
    <source>
        <strain evidence="2 3">CAB683</strain>
    </source>
</reference>
<feature type="region of interest" description="Disordered" evidence="1">
    <location>
        <begin position="273"/>
        <end position="300"/>
    </location>
</feature>